<dbReference type="PROSITE" id="PS52016">
    <property type="entry name" value="TONB_DEPENDENT_REC_3"/>
    <property type="match status" value="1"/>
</dbReference>
<feature type="region of interest" description="Disordered" evidence="10">
    <location>
        <begin position="71"/>
        <end position="102"/>
    </location>
</feature>
<reference evidence="13 14" key="1">
    <citation type="submission" date="2017-07" db="EMBL/GenBank/DDBJ databases">
        <title>A draft genome sequence of Komagataeibacter sp. T5K1.</title>
        <authorList>
            <person name="Skraban J."/>
            <person name="Cleenwerck I."/>
            <person name="Vandamme P."/>
            <person name="Trcek J."/>
        </authorList>
    </citation>
    <scope>NUCLEOTIDE SEQUENCE [LARGE SCALE GENOMIC DNA]</scope>
    <source>
        <strain evidence="13 14">T5K1</strain>
    </source>
</reference>
<evidence type="ECO:0000256" key="5">
    <source>
        <dbReference type="ARBA" id="ARBA00023077"/>
    </source>
</evidence>
<dbReference type="InterPro" id="IPR036942">
    <property type="entry name" value="Beta-barrel_TonB_sf"/>
</dbReference>
<accession>A0A318Q718</accession>
<dbReference type="Gene3D" id="2.170.130.10">
    <property type="entry name" value="TonB-dependent receptor, plug domain"/>
    <property type="match status" value="1"/>
</dbReference>
<proteinExistence type="inferred from homology"/>
<evidence type="ECO:0000313" key="13">
    <source>
        <dbReference type="EMBL" id="PYD75347.1"/>
    </source>
</evidence>
<comment type="subcellular location">
    <subcellularLocation>
        <location evidence="1 8">Cell outer membrane</location>
        <topology evidence="1 8">Multi-pass membrane protein</topology>
    </subcellularLocation>
</comment>
<dbReference type="EMBL" id="NOXG01000010">
    <property type="protein sequence ID" value="PYD75347.1"/>
    <property type="molecule type" value="Genomic_DNA"/>
</dbReference>
<feature type="domain" description="TonB-dependent receptor-like beta-barrel" evidence="11">
    <location>
        <begin position="328"/>
        <end position="794"/>
    </location>
</feature>
<evidence type="ECO:0000256" key="9">
    <source>
        <dbReference type="RuleBase" id="RU003357"/>
    </source>
</evidence>
<keyword evidence="7 8" id="KW-0998">Cell outer membrane</keyword>
<keyword evidence="4 8" id="KW-0812">Transmembrane</keyword>
<evidence type="ECO:0000259" key="12">
    <source>
        <dbReference type="Pfam" id="PF07715"/>
    </source>
</evidence>
<evidence type="ECO:0000256" key="6">
    <source>
        <dbReference type="ARBA" id="ARBA00023136"/>
    </source>
</evidence>
<evidence type="ECO:0000259" key="11">
    <source>
        <dbReference type="Pfam" id="PF00593"/>
    </source>
</evidence>
<feature type="compositionally biased region" description="Low complexity" evidence="10">
    <location>
        <begin position="78"/>
        <end position="96"/>
    </location>
</feature>
<keyword evidence="2 8" id="KW-0813">Transport</keyword>
<name>A0A318Q718_9PROT</name>
<evidence type="ECO:0000313" key="14">
    <source>
        <dbReference type="Proteomes" id="UP000247609"/>
    </source>
</evidence>
<comment type="caution">
    <text evidence="13">The sequence shown here is derived from an EMBL/GenBank/DDBJ whole genome shotgun (WGS) entry which is preliminary data.</text>
</comment>
<keyword evidence="3 8" id="KW-1134">Transmembrane beta strand</keyword>
<dbReference type="InterPro" id="IPR037066">
    <property type="entry name" value="Plug_dom_sf"/>
</dbReference>
<keyword evidence="6 8" id="KW-0472">Membrane</keyword>
<evidence type="ECO:0000256" key="3">
    <source>
        <dbReference type="ARBA" id="ARBA00022452"/>
    </source>
</evidence>
<sequence length="833" mass="91479">MKRITAVKSGPVSDKHVRKEEARLMTNGPRMMLHGCLSGFRIRLAFSTSVAVTLATCAIPFVSCAAPAKGKGTGTSIPARANTPDAAAPRRPAGSPAPRPETITVVGNGRGSLRQMQSASRTMLDNSAPGTSALKVLGQLPGVVFTSADPFGAYEWSARIYSRGFSENQLGFTLDGIPLGEQGYNIYNGLSTTRAVITENLHDTSISQGAAAVDVASTSALGGAVSLHTLMPSDRAGGLVEQTFGSNSGFRTFARVDSGRLNSSGTKFSASFTDSTIDKWKGYGTNATQQVNFKFYQPLGERSSLTGYFDWSSHQEVDNQDLSLNYIHTLGTRVDNYYPNYAAAYDAALGIYTHGENLTDDPMDVSYYESSGLRKDYFGYLTFKSDITDRLDVNASFYYSNSAGLSTFTSPYGSSPNGAPLQLQGYTLDVSRIGFLVAAGYRIARNHLRAGIWYENNQFNNGLYLYQDPILGQGIPPSPTTWLNPKNAFDHAYGYVFNTNTFQTFFEDTYQITRNFRINAGFKSMLVTTHDGITANDPSYTGYGSLPSGTMTAFDPFLPQVSANYRFTHDDEVFFDMAETMRAFSQFGLSGGASASAWSVGDPAQFHQAMRLKPEKAWVFEMGYRHDDRWLSALVTAYRVNFENRQQVVSSGPIIQLVGVLNNVGGVTTDGAEGSLTLHPFPDSRLFKGLSWYNSISFNRSTFDNNFTDSTGVHHIAGKLIPNYPELTYKTSLMYRYGPASVNVDAQYMSRRYISYMNDAWAPHNWVMNLGARYQFPGYGILQHISLELNVYNLLNADYIGTVGEQGNPISGDYQTMLIGAPRQYFGTVRAEF</sequence>
<dbReference type="SUPFAM" id="SSF56935">
    <property type="entry name" value="Porins"/>
    <property type="match status" value="1"/>
</dbReference>
<organism evidence="13 14">
    <name type="scientific">Novacetimonas pomaceti</name>
    <dbReference type="NCBI Taxonomy" id="2021998"/>
    <lineage>
        <taxon>Bacteria</taxon>
        <taxon>Pseudomonadati</taxon>
        <taxon>Pseudomonadota</taxon>
        <taxon>Alphaproteobacteria</taxon>
        <taxon>Acetobacterales</taxon>
        <taxon>Acetobacteraceae</taxon>
        <taxon>Novacetimonas</taxon>
    </lineage>
</organism>
<gene>
    <name evidence="13" type="ORF">CFR71_09625</name>
</gene>
<evidence type="ECO:0000256" key="2">
    <source>
        <dbReference type="ARBA" id="ARBA00022448"/>
    </source>
</evidence>
<dbReference type="PANTHER" id="PTHR30442">
    <property type="entry name" value="IRON III DICITRATE TRANSPORT PROTEIN FECA"/>
    <property type="match status" value="1"/>
</dbReference>
<feature type="domain" description="TonB-dependent receptor plug" evidence="12">
    <location>
        <begin position="116"/>
        <end position="223"/>
    </location>
</feature>
<dbReference type="InterPro" id="IPR012910">
    <property type="entry name" value="Plug_dom"/>
</dbReference>
<dbReference type="Proteomes" id="UP000247609">
    <property type="component" value="Unassembled WGS sequence"/>
</dbReference>
<protein>
    <recommendedName>
        <fullName evidence="15">TonB-dependent receptor</fullName>
    </recommendedName>
</protein>
<dbReference type="AlphaFoldDB" id="A0A318Q718"/>
<dbReference type="GO" id="GO:0033214">
    <property type="term" value="P:siderophore-iron import into cell"/>
    <property type="evidence" value="ECO:0007669"/>
    <property type="project" value="TreeGrafter"/>
</dbReference>
<dbReference type="Pfam" id="PF07715">
    <property type="entry name" value="Plug"/>
    <property type="match status" value="1"/>
</dbReference>
<evidence type="ECO:0008006" key="15">
    <source>
        <dbReference type="Google" id="ProtNLM"/>
    </source>
</evidence>
<evidence type="ECO:0000256" key="8">
    <source>
        <dbReference type="PROSITE-ProRule" id="PRU01360"/>
    </source>
</evidence>
<dbReference type="Pfam" id="PF00593">
    <property type="entry name" value="TonB_dep_Rec_b-barrel"/>
    <property type="match status" value="1"/>
</dbReference>
<keyword evidence="5 9" id="KW-0798">TonB box</keyword>
<dbReference type="GO" id="GO:0009279">
    <property type="term" value="C:cell outer membrane"/>
    <property type="evidence" value="ECO:0007669"/>
    <property type="project" value="UniProtKB-SubCell"/>
</dbReference>
<dbReference type="InterPro" id="IPR039426">
    <property type="entry name" value="TonB-dep_rcpt-like"/>
</dbReference>
<evidence type="ECO:0000256" key="10">
    <source>
        <dbReference type="SAM" id="MobiDB-lite"/>
    </source>
</evidence>
<dbReference type="PANTHER" id="PTHR30442:SF0">
    <property type="entry name" value="FE(3+) DICITRATE TRANSPORT PROTEIN FECA"/>
    <property type="match status" value="1"/>
</dbReference>
<evidence type="ECO:0000256" key="7">
    <source>
        <dbReference type="ARBA" id="ARBA00023237"/>
    </source>
</evidence>
<evidence type="ECO:0000256" key="1">
    <source>
        <dbReference type="ARBA" id="ARBA00004571"/>
    </source>
</evidence>
<dbReference type="InterPro" id="IPR000531">
    <property type="entry name" value="Beta-barrel_TonB"/>
</dbReference>
<evidence type="ECO:0000256" key="4">
    <source>
        <dbReference type="ARBA" id="ARBA00022692"/>
    </source>
</evidence>
<comment type="similarity">
    <text evidence="8 9">Belongs to the TonB-dependent receptor family.</text>
</comment>
<dbReference type="Gene3D" id="2.40.170.20">
    <property type="entry name" value="TonB-dependent receptor, beta-barrel domain"/>
    <property type="match status" value="1"/>
</dbReference>